<dbReference type="AlphaFoldDB" id="A0AAD5BJX3"/>
<dbReference type="RefSeq" id="XP_051611232.1">
    <property type="nucleotide sequence ID" value="XM_051751873.1"/>
</dbReference>
<evidence type="ECO:0000313" key="2">
    <source>
        <dbReference type="Proteomes" id="UP001204833"/>
    </source>
</evidence>
<organism evidence="1 2">
    <name type="scientific">Candida theae</name>
    <dbReference type="NCBI Taxonomy" id="1198502"/>
    <lineage>
        <taxon>Eukaryota</taxon>
        <taxon>Fungi</taxon>
        <taxon>Dikarya</taxon>
        <taxon>Ascomycota</taxon>
        <taxon>Saccharomycotina</taxon>
        <taxon>Pichiomycetes</taxon>
        <taxon>Debaryomycetaceae</taxon>
        <taxon>Candida/Lodderomyces clade</taxon>
        <taxon>Candida</taxon>
    </lineage>
</organism>
<name>A0AAD5BJX3_9ASCO</name>
<evidence type="ECO:0000313" key="1">
    <source>
        <dbReference type="EMBL" id="KAI5968065.1"/>
    </source>
</evidence>
<dbReference type="EMBL" id="JAIHNG010000019">
    <property type="protein sequence ID" value="KAI5968065.1"/>
    <property type="molecule type" value="Genomic_DNA"/>
</dbReference>
<reference evidence="1 2" key="1">
    <citation type="journal article" date="2022" name="DNA Res.">
        <title>Genome analysis of five recently described species of the CUG-Ser clade uncovers Candida theae as a new hybrid lineage with pathogenic potential in the Candida parapsilosis species complex.</title>
        <authorList>
            <person name="Mixao V."/>
            <person name="Del Olmo V."/>
            <person name="Hegedusova E."/>
            <person name="Saus E."/>
            <person name="Pryszcz L."/>
            <person name="Cillingova A."/>
            <person name="Nosek J."/>
            <person name="Gabaldon T."/>
        </authorList>
    </citation>
    <scope>NUCLEOTIDE SEQUENCE [LARGE SCALE GENOMIC DNA]</scope>
    <source>
        <strain evidence="1 2">CBS 12239</strain>
    </source>
</reference>
<protein>
    <submittedName>
        <fullName evidence="1">Uncharacterized protein</fullName>
    </submittedName>
</protein>
<sequence length="98" mass="11072">MQVPTQITIIIDHKLLHAITAGSDPQAMVDLIDVLIDDFTFEKVNILVKRTSDDMLQLKKFLHFINSICEVRLIADLNSLSEGESLDPYDWVGLTCDL</sequence>
<keyword evidence="2" id="KW-1185">Reference proteome</keyword>
<dbReference type="GeneID" id="76148315"/>
<gene>
    <name evidence="1" type="ORF">KGF57_000255</name>
</gene>
<dbReference type="Proteomes" id="UP001204833">
    <property type="component" value="Unassembled WGS sequence"/>
</dbReference>
<proteinExistence type="predicted"/>
<comment type="caution">
    <text evidence="1">The sequence shown here is derived from an EMBL/GenBank/DDBJ whole genome shotgun (WGS) entry which is preliminary data.</text>
</comment>
<accession>A0AAD5BJX3</accession>